<protein>
    <recommendedName>
        <fullName evidence="3">Sulfatase-modifying factor enzyme-like domain-containing protein</fullName>
    </recommendedName>
</protein>
<dbReference type="Pfam" id="PF03781">
    <property type="entry name" value="FGE-sulfatase"/>
    <property type="match status" value="1"/>
</dbReference>
<comment type="similarity">
    <text evidence="1">Belongs to the sulfatase-modifying factor family.</text>
</comment>
<organism evidence="4 5">
    <name type="scientific">Plutella xylostella</name>
    <name type="common">Diamondback moth</name>
    <name type="synonym">Plutella maculipennis</name>
    <dbReference type="NCBI Taxonomy" id="51655"/>
    <lineage>
        <taxon>Eukaryota</taxon>
        <taxon>Metazoa</taxon>
        <taxon>Ecdysozoa</taxon>
        <taxon>Arthropoda</taxon>
        <taxon>Hexapoda</taxon>
        <taxon>Insecta</taxon>
        <taxon>Pterygota</taxon>
        <taxon>Neoptera</taxon>
        <taxon>Endopterygota</taxon>
        <taxon>Lepidoptera</taxon>
        <taxon>Glossata</taxon>
        <taxon>Ditrysia</taxon>
        <taxon>Yponomeutoidea</taxon>
        <taxon>Plutellidae</taxon>
        <taxon>Plutella</taxon>
    </lineage>
</organism>
<gene>
    <name evidence="4" type="ORF">JYU34_016753</name>
</gene>
<dbReference type="PANTHER" id="PTHR23150">
    <property type="entry name" value="SULFATASE MODIFYING FACTOR 1, 2"/>
    <property type="match status" value="1"/>
</dbReference>
<dbReference type="InterPro" id="IPR005532">
    <property type="entry name" value="SUMF_dom"/>
</dbReference>
<evidence type="ECO:0000313" key="5">
    <source>
        <dbReference type="Proteomes" id="UP000823941"/>
    </source>
</evidence>
<evidence type="ECO:0000256" key="2">
    <source>
        <dbReference type="SAM" id="SignalP"/>
    </source>
</evidence>
<feature type="signal peptide" evidence="2">
    <location>
        <begin position="1"/>
        <end position="20"/>
    </location>
</feature>
<evidence type="ECO:0000313" key="4">
    <source>
        <dbReference type="EMBL" id="KAG7299748.1"/>
    </source>
</evidence>
<proteinExistence type="inferred from homology"/>
<keyword evidence="2" id="KW-0732">Signal</keyword>
<comment type="caution">
    <text evidence="4">The sequence shown here is derived from an EMBL/GenBank/DDBJ whole genome shotgun (WGS) entry which is preliminary data.</text>
</comment>
<dbReference type="InterPro" id="IPR051043">
    <property type="entry name" value="Sulfatase_Mod_Factor_Kinase"/>
</dbReference>
<dbReference type="InterPro" id="IPR016187">
    <property type="entry name" value="CTDL_fold"/>
</dbReference>
<dbReference type="EMBL" id="JAHIBW010000022">
    <property type="protein sequence ID" value="KAG7299748.1"/>
    <property type="molecule type" value="Genomic_DNA"/>
</dbReference>
<evidence type="ECO:0000256" key="1">
    <source>
        <dbReference type="ARBA" id="ARBA00005310"/>
    </source>
</evidence>
<dbReference type="SUPFAM" id="SSF56436">
    <property type="entry name" value="C-type lectin-like"/>
    <property type="match status" value="1"/>
</dbReference>
<name>A0ABQ7Q4C0_PLUXY</name>
<sequence length="348" mass="39566">MYFHIFNILLLFQISQFVIADGDCGCGVSRDHGGDKSVLSSMINEESCSLAKENVDIENEDQKTEEKENGVTKPGLERMILVPAGEYQLGTDDVLIEADNEGPMRFVQLESFYLDKYEVSNKDFSEFVEATGYKSDAETFGDSFVFTLFLNGTFKEQLRDFRVAAVPWWYKVDGASWKNPDGPDSNIEDKMDYPASHMSWNDAKAYCTWRDARLPTEAEWEAACRGGRRGTTYPWGDKLLPDRKHMSNIFQGSFPSYNSAKDGYIGTCPVDEFPPNDLGFHNLIGNVWEWTEDKWDDEVPTKRVKKGGSYLCHSTYCLRYRCSARYQNTEDSSAGNLGFRCAKSVDKE</sequence>
<feature type="domain" description="Sulfatase-modifying factor enzyme-like" evidence="3">
    <location>
        <begin position="77"/>
        <end position="343"/>
    </location>
</feature>
<dbReference type="Gene3D" id="3.90.1580.10">
    <property type="entry name" value="paralog of FGE (formylglycine-generating enzyme)"/>
    <property type="match status" value="1"/>
</dbReference>
<accession>A0ABQ7Q4C0</accession>
<dbReference type="PANTHER" id="PTHR23150:SF19">
    <property type="entry name" value="FORMYLGLYCINE-GENERATING ENZYME"/>
    <property type="match status" value="1"/>
</dbReference>
<evidence type="ECO:0000259" key="3">
    <source>
        <dbReference type="Pfam" id="PF03781"/>
    </source>
</evidence>
<keyword evidence="5" id="KW-1185">Reference proteome</keyword>
<dbReference type="Proteomes" id="UP000823941">
    <property type="component" value="Chromosome 22"/>
</dbReference>
<dbReference type="InterPro" id="IPR042095">
    <property type="entry name" value="SUMF_sf"/>
</dbReference>
<feature type="chain" id="PRO_5045908894" description="Sulfatase-modifying factor enzyme-like domain-containing protein" evidence="2">
    <location>
        <begin position="21"/>
        <end position="348"/>
    </location>
</feature>
<reference evidence="4 5" key="1">
    <citation type="submission" date="2021-06" db="EMBL/GenBank/DDBJ databases">
        <title>A haploid diamondback moth (Plutella xylostella L.) genome assembly resolves 31 chromosomes and identifies a diamide resistance mutation.</title>
        <authorList>
            <person name="Ward C.M."/>
            <person name="Perry K.D."/>
            <person name="Baker G."/>
            <person name="Powis K."/>
            <person name="Heckel D.G."/>
            <person name="Baxter S.W."/>
        </authorList>
    </citation>
    <scope>NUCLEOTIDE SEQUENCE [LARGE SCALE GENOMIC DNA]</scope>
    <source>
        <strain evidence="4 5">LV</strain>
        <tissue evidence="4">Single pupa</tissue>
    </source>
</reference>